<keyword evidence="2" id="KW-0539">Nucleus</keyword>
<dbReference type="GO" id="GO:0000981">
    <property type="term" value="F:DNA-binding transcription factor activity, RNA polymerase II-specific"/>
    <property type="evidence" value="ECO:0007669"/>
    <property type="project" value="InterPro"/>
</dbReference>
<dbReference type="PROSITE" id="PS00463">
    <property type="entry name" value="ZN2_CY6_FUNGAL_1"/>
    <property type="match status" value="1"/>
</dbReference>
<dbReference type="SMART" id="SM00066">
    <property type="entry name" value="GAL4"/>
    <property type="match status" value="1"/>
</dbReference>
<evidence type="ECO:0000313" key="5">
    <source>
        <dbReference type="EMBL" id="PMD57250.1"/>
    </source>
</evidence>
<proteinExistence type="predicted"/>
<dbReference type="PROSITE" id="PS50048">
    <property type="entry name" value="ZN2_CY6_FUNGAL_2"/>
    <property type="match status" value="1"/>
</dbReference>
<dbReference type="InterPro" id="IPR001138">
    <property type="entry name" value="Zn2Cys6_DnaBD"/>
</dbReference>
<dbReference type="InterPro" id="IPR050613">
    <property type="entry name" value="Sec_Metabolite_Reg"/>
</dbReference>
<dbReference type="CDD" id="cd00067">
    <property type="entry name" value="GAL4"/>
    <property type="match status" value="1"/>
</dbReference>
<dbReference type="RefSeq" id="XP_024734154.1">
    <property type="nucleotide sequence ID" value="XM_024873310.1"/>
</dbReference>
<feature type="compositionally biased region" description="Polar residues" evidence="3">
    <location>
        <begin position="24"/>
        <end position="49"/>
    </location>
</feature>
<comment type="subcellular location">
    <subcellularLocation>
        <location evidence="1">Nucleus</location>
    </subcellularLocation>
</comment>
<dbReference type="PANTHER" id="PTHR31001:SF87">
    <property type="entry name" value="COL-21"/>
    <property type="match status" value="1"/>
</dbReference>
<feature type="region of interest" description="Disordered" evidence="3">
    <location>
        <begin position="1"/>
        <end position="56"/>
    </location>
</feature>
<evidence type="ECO:0000256" key="2">
    <source>
        <dbReference type="ARBA" id="ARBA00023242"/>
    </source>
</evidence>
<dbReference type="EMBL" id="KZ613847">
    <property type="protein sequence ID" value="PMD57250.1"/>
    <property type="molecule type" value="Genomic_DNA"/>
</dbReference>
<feature type="compositionally biased region" description="Polar residues" evidence="3">
    <location>
        <begin position="133"/>
        <end position="149"/>
    </location>
</feature>
<keyword evidence="6" id="KW-1185">Reference proteome</keyword>
<evidence type="ECO:0000256" key="3">
    <source>
        <dbReference type="SAM" id="MobiDB-lite"/>
    </source>
</evidence>
<feature type="domain" description="Zn(2)-C6 fungal-type" evidence="4">
    <location>
        <begin position="74"/>
        <end position="107"/>
    </location>
</feature>
<dbReference type="Proteomes" id="UP000235371">
    <property type="component" value="Unassembled WGS sequence"/>
</dbReference>
<dbReference type="PANTHER" id="PTHR31001">
    <property type="entry name" value="UNCHARACTERIZED TRANSCRIPTIONAL REGULATORY PROTEIN"/>
    <property type="match status" value="1"/>
</dbReference>
<dbReference type="GO" id="GO:0005634">
    <property type="term" value="C:nucleus"/>
    <property type="evidence" value="ECO:0007669"/>
    <property type="project" value="UniProtKB-SubCell"/>
</dbReference>
<gene>
    <name evidence="5" type="ORF">K444DRAFT_49816</name>
</gene>
<protein>
    <recommendedName>
        <fullName evidence="4">Zn(2)-C6 fungal-type domain-containing protein</fullName>
    </recommendedName>
</protein>
<dbReference type="Pfam" id="PF00172">
    <property type="entry name" value="Zn_clus"/>
    <property type="match status" value="1"/>
</dbReference>
<evidence type="ECO:0000259" key="4">
    <source>
        <dbReference type="PROSITE" id="PS50048"/>
    </source>
</evidence>
<dbReference type="GeneID" id="36581390"/>
<evidence type="ECO:0000313" key="6">
    <source>
        <dbReference type="Proteomes" id="UP000235371"/>
    </source>
</evidence>
<evidence type="ECO:0000256" key="1">
    <source>
        <dbReference type="ARBA" id="ARBA00004123"/>
    </source>
</evidence>
<dbReference type="InParanoid" id="A0A2J6T2K5"/>
<dbReference type="GO" id="GO:0008270">
    <property type="term" value="F:zinc ion binding"/>
    <property type="evidence" value="ECO:0007669"/>
    <property type="project" value="InterPro"/>
</dbReference>
<dbReference type="SUPFAM" id="SSF57701">
    <property type="entry name" value="Zn2/Cys6 DNA-binding domain"/>
    <property type="match status" value="1"/>
</dbReference>
<dbReference type="AlphaFoldDB" id="A0A2J6T2K5"/>
<sequence>MSLNPDPNQTPTPVLRSSVGANAKRTSTRSSSRIAYSAAGQSRSSTNQNRVRKTYRETDKMQAGLRPRQRTFTSCTECRRRKQRCNQAKDRPCNNCARRYPPVACTYESSSPPPSIDRIVDFHDDHGQGRASVPSTSPGPSYVQTSSPENMSYAATPATTDGYYNSSYGYYSAPAAPRNDYHSYSAGGSSPGYAVPAYTTSAGYTPVSAGYYQSATTSYTPVTTGGYYSSSQQDSAWLSTADPAAFVGTGSADYYYAADPDPGHHHGHASSGP</sequence>
<dbReference type="InterPro" id="IPR036864">
    <property type="entry name" value="Zn2-C6_fun-type_DNA-bd_sf"/>
</dbReference>
<accession>A0A2J6T2K5</accession>
<dbReference type="OrthoDB" id="5344325at2759"/>
<feature type="region of interest" description="Disordered" evidence="3">
    <location>
        <begin position="126"/>
        <end position="149"/>
    </location>
</feature>
<organism evidence="5 6">
    <name type="scientific">Hyaloscypha bicolor E</name>
    <dbReference type="NCBI Taxonomy" id="1095630"/>
    <lineage>
        <taxon>Eukaryota</taxon>
        <taxon>Fungi</taxon>
        <taxon>Dikarya</taxon>
        <taxon>Ascomycota</taxon>
        <taxon>Pezizomycotina</taxon>
        <taxon>Leotiomycetes</taxon>
        <taxon>Helotiales</taxon>
        <taxon>Hyaloscyphaceae</taxon>
        <taxon>Hyaloscypha</taxon>
        <taxon>Hyaloscypha bicolor</taxon>
    </lineage>
</organism>
<name>A0A2J6T2K5_9HELO</name>
<feature type="compositionally biased region" description="Polar residues" evidence="3">
    <location>
        <begin position="1"/>
        <end position="12"/>
    </location>
</feature>
<reference evidence="5 6" key="1">
    <citation type="submission" date="2016-04" db="EMBL/GenBank/DDBJ databases">
        <title>A degradative enzymes factory behind the ericoid mycorrhizal symbiosis.</title>
        <authorList>
            <consortium name="DOE Joint Genome Institute"/>
            <person name="Martino E."/>
            <person name="Morin E."/>
            <person name="Grelet G."/>
            <person name="Kuo A."/>
            <person name="Kohler A."/>
            <person name="Daghino S."/>
            <person name="Barry K."/>
            <person name="Choi C."/>
            <person name="Cichocki N."/>
            <person name="Clum A."/>
            <person name="Copeland A."/>
            <person name="Hainaut M."/>
            <person name="Haridas S."/>
            <person name="Labutti K."/>
            <person name="Lindquist E."/>
            <person name="Lipzen A."/>
            <person name="Khouja H.-R."/>
            <person name="Murat C."/>
            <person name="Ohm R."/>
            <person name="Olson A."/>
            <person name="Spatafora J."/>
            <person name="Veneault-Fourrey C."/>
            <person name="Henrissat B."/>
            <person name="Grigoriev I."/>
            <person name="Martin F."/>
            <person name="Perotto S."/>
        </authorList>
    </citation>
    <scope>NUCLEOTIDE SEQUENCE [LARGE SCALE GENOMIC DNA]</scope>
    <source>
        <strain evidence="5 6">E</strain>
    </source>
</reference>
<dbReference type="Gene3D" id="4.10.240.10">
    <property type="entry name" value="Zn(2)-C6 fungal-type DNA-binding domain"/>
    <property type="match status" value="1"/>
</dbReference>